<accession>A0A2P2Q8J0</accession>
<reference evidence="2" key="1">
    <citation type="submission" date="2018-02" db="EMBL/GenBank/DDBJ databases">
        <title>Rhizophora mucronata_Transcriptome.</title>
        <authorList>
            <person name="Meera S.P."/>
            <person name="Sreeshan A."/>
            <person name="Augustine A."/>
        </authorList>
    </citation>
    <scope>NUCLEOTIDE SEQUENCE</scope>
    <source>
        <tissue evidence="2">Leaf</tissue>
    </source>
</reference>
<organism evidence="2">
    <name type="scientific">Rhizophora mucronata</name>
    <name type="common">Asiatic mangrove</name>
    <dbReference type="NCBI Taxonomy" id="61149"/>
    <lineage>
        <taxon>Eukaryota</taxon>
        <taxon>Viridiplantae</taxon>
        <taxon>Streptophyta</taxon>
        <taxon>Embryophyta</taxon>
        <taxon>Tracheophyta</taxon>
        <taxon>Spermatophyta</taxon>
        <taxon>Magnoliopsida</taxon>
        <taxon>eudicotyledons</taxon>
        <taxon>Gunneridae</taxon>
        <taxon>Pentapetalae</taxon>
        <taxon>rosids</taxon>
        <taxon>fabids</taxon>
        <taxon>Malpighiales</taxon>
        <taxon>Rhizophoraceae</taxon>
        <taxon>Rhizophora</taxon>
    </lineage>
</organism>
<feature type="compositionally biased region" description="Pro residues" evidence="1">
    <location>
        <begin position="1"/>
        <end position="10"/>
    </location>
</feature>
<protein>
    <submittedName>
        <fullName evidence="2">Uncharacterized protein</fullName>
    </submittedName>
</protein>
<dbReference type="AlphaFoldDB" id="A0A2P2Q8J0"/>
<feature type="region of interest" description="Disordered" evidence="1">
    <location>
        <begin position="1"/>
        <end position="28"/>
    </location>
</feature>
<sequence>MGNTVPPPFPVKFYSPTYEHPSRPNPNN</sequence>
<dbReference type="EMBL" id="GGEC01082770">
    <property type="protein sequence ID" value="MBX63254.1"/>
    <property type="molecule type" value="Transcribed_RNA"/>
</dbReference>
<name>A0A2P2Q8J0_RHIMU</name>
<proteinExistence type="predicted"/>
<evidence type="ECO:0000313" key="2">
    <source>
        <dbReference type="EMBL" id="MBX63254.1"/>
    </source>
</evidence>
<evidence type="ECO:0000256" key="1">
    <source>
        <dbReference type="SAM" id="MobiDB-lite"/>
    </source>
</evidence>